<feature type="region of interest" description="Disordered" evidence="1">
    <location>
        <begin position="734"/>
        <end position="758"/>
    </location>
</feature>
<dbReference type="PANTHER" id="PTHR37327">
    <property type="entry name" value="CHROMOSOME 1, WHOLE GENOME SHOTGUN SEQUENCE"/>
    <property type="match status" value="1"/>
</dbReference>
<dbReference type="PANTHER" id="PTHR37327:SF1">
    <property type="entry name" value="MICROTUBULE INTERACTING AND TRANSPORT DOMAIN-CONTAINING PROTEIN"/>
    <property type="match status" value="1"/>
</dbReference>
<dbReference type="InParanoid" id="A0A165PYM2"/>
<feature type="compositionally biased region" description="Low complexity" evidence="1">
    <location>
        <begin position="98"/>
        <end position="132"/>
    </location>
</feature>
<dbReference type="STRING" id="1314782.A0A165PYM2"/>
<protein>
    <recommendedName>
        <fullName evidence="4">MIT domain-containing protein</fullName>
    </recommendedName>
</protein>
<feature type="compositionally biased region" description="Polar residues" evidence="1">
    <location>
        <begin position="551"/>
        <end position="565"/>
    </location>
</feature>
<feature type="region of interest" description="Disordered" evidence="1">
    <location>
        <begin position="470"/>
        <end position="641"/>
    </location>
</feature>
<gene>
    <name evidence="2" type="ORF">NEOLEDRAFT_1181510</name>
</gene>
<dbReference type="Proteomes" id="UP000076761">
    <property type="component" value="Unassembled WGS sequence"/>
</dbReference>
<proteinExistence type="predicted"/>
<feature type="compositionally biased region" description="Polar residues" evidence="1">
    <location>
        <begin position="75"/>
        <end position="85"/>
    </location>
</feature>
<organism evidence="2 3">
    <name type="scientific">Neolentinus lepideus HHB14362 ss-1</name>
    <dbReference type="NCBI Taxonomy" id="1314782"/>
    <lineage>
        <taxon>Eukaryota</taxon>
        <taxon>Fungi</taxon>
        <taxon>Dikarya</taxon>
        <taxon>Basidiomycota</taxon>
        <taxon>Agaricomycotina</taxon>
        <taxon>Agaricomycetes</taxon>
        <taxon>Gloeophyllales</taxon>
        <taxon>Gloeophyllaceae</taxon>
        <taxon>Neolentinus</taxon>
    </lineage>
</organism>
<feature type="compositionally biased region" description="Polar residues" evidence="1">
    <location>
        <begin position="591"/>
        <end position="614"/>
    </location>
</feature>
<feature type="compositionally biased region" description="Basic and acidic residues" evidence="1">
    <location>
        <begin position="1"/>
        <end position="19"/>
    </location>
</feature>
<dbReference type="OrthoDB" id="2245455at2759"/>
<reference evidence="2 3" key="1">
    <citation type="journal article" date="2016" name="Mol. Biol. Evol.">
        <title>Comparative Genomics of Early-Diverging Mushroom-Forming Fungi Provides Insights into the Origins of Lignocellulose Decay Capabilities.</title>
        <authorList>
            <person name="Nagy L.G."/>
            <person name="Riley R."/>
            <person name="Tritt A."/>
            <person name="Adam C."/>
            <person name="Daum C."/>
            <person name="Floudas D."/>
            <person name="Sun H."/>
            <person name="Yadav J.S."/>
            <person name="Pangilinan J."/>
            <person name="Larsson K.H."/>
            <person name="Matsuura K."/>
            <person name="Barry K."/>
            <person name="Labutti K."/>
            <person name="Kuo R."/>
            <person name="Ohm R.A."/>
            <person name="Bhattacharya S.S."/>
            <person name="Shirouzu T."/>
            <person name="Yoshinaga Y."/>
            <person name="Martin F.M."/>
            <person name="Grigoriev I.V."/>
            <person name="Hibbett D.S."/>
        </authorList>
    </citation>
    <scope>NUCLEOTIDE SEQUENCE [LARGE SCALE GENOMIC DNA]</scope>
    <source>
        <strain evidence="2 3">HHB14362 ss-1</strain>
    </source>
</reference>
<feature type="region of interest" description="Disordered" evidence="1">
    <location>
        <begin position="1"/>
        <end position="180"/>
    </location>
</feature>
<evidence type="ECO:0000313" key="2">
    <source>
        <dbReference type="EMBL" id="KZT21670.1"/>
    </source>
</evidence>
<feature type="region of interest" description="Disordered" evidence="1">
    <location>
        <begin position="283"/>
        <end position="340"/>
    </location>
</feature>
<evidence type="ECO:0000313" key="3">
    <source>
        <dbReference type="Proteomes" id="UP000076761"/>
    </source>
</evidence>
<feature type="compositionally biased region" description="Low complexity" evidence="1">
    <location>
        <begin position="578"/>
        <end position="590"/>
    </location>
</feature>
<evidence type="ECO:0008006" key="4">
    <source>
        <dbReference type="Google" id="ProtNLM"/>
    </source>
</evidence>
<name>A0A165PYM2_9AGAM</name>
<feature type="compositionally biased region" description="Basic residues" evidence="1">
    <location>
        <begin position="234"/>
        <end position="243"/>
    </location>
</feature>
<feature type="region of interest" description="Disordered" evidence="1">
    <location>
        <begin position="403"/>
        <end position="453"/>
    </location>
</feature>
<feature type="compositionally biased region" description="Pro residues" evidence="1">
    <location>
        <begin position="409"/>
        <end position="423"/>
    </location>
</feature>
<feature type="region of interest" description="Disordered" evidence="1">
    <location>
        <begin position="225"/>
        <end position="244"/>
    </location>
</feature>
<feature type="compositionally biased region" description="Pro residues" evidence="1">
    <location>
        <begin position="431"/>
        <end position="446"/>
    </location>
</feature>
<keyword evidence="3" id="KW-1185">Reference proteome</keyword>
<feature type="compositionally biased region" description="Pro residues" evidence="1">
    <location>
        <begin position="47"/>
        <end position="58"/>
    </location>
</feature>
<feature type="compositionally biased region" description="Polar residues" evidence="1">
    <location>
        <begin position="283"/>
        <end position="298"/>
    </location>
</feature>
<dbReference type="EMBL" id="KV425604">
    <property type="protein sequence ID" value="KZT21670.1"/>
    <property type="molecule type" value="Genomic_DNA"/>
</dbReference>
<feature type="compositionally biased region" description="Pro residues" evidence="1">
    <location>
        <begin position="745"/>
        <end position="754"/>
    </location>
</feature>
<feature type="compositionally biased region" description="Polar residues" evidence="1">
    <location>
        <begin position="21"/>
        <end position="34"/>
    </location>
</feature>
<evidence type="ECO:0000256" key="1">
    <source>
        <dbReference type="SAM" id="MobiDB-lite"/>
    </source>
</evidence>
<dbReference type="AlphaFoldDB" id="A0A165PYM2"/>
<sequence length="993" mass="105377">MELDWEDRHSTAVRPEREWISGNSASSSFTPKSTAQRRRSSIVHAPPALPPPSQPIPSVPVLQMPNYDEHDKESYSQAEASTSGRNGEPNDPYARPHASAGLAAVAAFSQARHRSSSNTSQMSTFSTTSNSTADNLSDSPPPSMLRSTLSVRHREGALPDPSLLRPPESSGGTNNRPSSRRALTKALELAREAVRLDSSNDDPYGAIVAYGRSVALLQEVMGRVMRGEDSTESHRRRNGRRRSVVAQEEEVRRLKSIHDTYADRMNILSLIYNMPAPSQSPEFLYTSVSPSTSAGSTQPPSPDSHSPSSDSSERDPQTLSSAAGDPRSVEFATPDYGINGNIGDIADGVEAIGAAIFTFEASPTDPEYPSSIKINAASSHPYASAHPVANSYPSITPVAPSINISRSPNLPPPRPTPAAPIPGRPRASSTLPPPAPPPIQSPPPAPIDLATEPDGNAALYNKHLDIVRPRGSSITHRRTPSGRLIPVSEESQQQTIEGRLRAGSQPVTRDRDSHPLPPLPTPSQNGSPVTPRYGTVTEPNSPHSPMFNKSRAGSSLSIQSDMSVPTPTPLGRIGSNLSVASDASGSTSSSMQPLINPSTTMGTISQRRSKTSAPPSAAESPVIPPPPGTALNAPPSAMSRFPASTAASLGIVGRSRSSSQPGRRPSLVGGQVIDYTSQHPPMPATAGLAGTNGALRKVSIPSRLNPLSVNTNLSSPPLASATYPPSALSLVPPPPIPHANLPTTPTSPLPPAPPNDALRKPYHLMNLIRHTMTSKSGGYITRRLHVPHEVWTQGGVKLTNLAEKVRVVEVLCSVLEDVEKCSAEVFGAGNVSSGMGLGIGSVGRKEGEAWSAKLEEFSSVCDSVVANFGKKLGVGEGFALQKKSGVTSWGGKLTRQFDKFTAGKNLDSPTAYTQGLCRLFQQAQLLDEHTKAISSVPVAPTYAALPANIRGGLDVKLKHASDFFARVVLTFVIRDLSLLLDKYAKKCEKWLAE</sequence>
<accession>A0A165PYM2</accession>